<dbReference type="Pfam" id="PF02880">
    <property type="entry name" value="PGM_PMM_III"/>
    <property type="match status" value="1"/>
</dbReference>
<evidence type="ECO:0000256" key="6">
    <source>
        <dbReference type="ARBA" id="ARBA00050364"/>
    </source>
</evidence>
<feature type="binding site" evidence="7">
    <location>
        <position position="243"/>
    </location>
    <ligand>
        <name>Mg(2+)</name>
        <dbReference type="ChEBI" id="CHEBI:18420"/>
    </ligand>
</feature>
<dbReference type="InterPro" id="IPR036900">
    <property type="entry name" value="A-D-PHexomutase_C_sf"/>
</dbReference>
<keyword evidence="2 7" id="KW-0597">Phosphoprotein</keyword>
<evidence type="ECO:0000256" key="9">
    <source>
        <dbReference type="RuleBase" id="RU004327"/>
    </source>
</evidence>
<dbReference type="NCBIfam" id="NF008139">
    <property type="entry name" value="PRK10887.1"/>
    <property type="match status" value="1"/>
</dbReference>
<dbReference type="GO" id="GO:0008966">
    <property type="term" value="F:phosphoglucosamine mutase activity"/>
    <property type="evidence" value="ECO:0007669"/>
    <property type="project" value="UniProtKB-UniRule"/>
</dbReference>
<dbReference type="InterPro" id="IPR016055">
    <property type="entry name" value="A-D-PHexomutase_a/b/a-I/II/III"/>
</dbReference>
<dbReference type="Gene3D" id="3.40.120.10">
    <property type="entry name" value="Alpha-D-Glucose-1,6-Bisphosphate, subunit A, domain 3"/>
    <property type="match status" value="3"/>
</dbReference>
<dbReference type="PANTHER" id="PTHR42946">
    <property type="entry name" value="PHOSPHOHEXOSE MUTASE"/>
    <property type="match status" value="1"/>
</dbReference>
<evidence type="ECO:0000313" key="15">
    <source>
        <dbReference type="Proteomes" id="UP001058072"/>
    </source>
</evidence>
<feature type="domain" description="Alpha-D-phosphohexomutase alpha/beta/alpha" evidence="11">
    <location>
        <begin position="3"/>
        <end position="132"/>
    </location>
</feature>
<comment type="catalytic activity">
    <reaction evidence="6 7 9">
        <text>alpha-D-glucosamine 1-phosphate = D-glucosamine 6-phosphate</text>
        <dbReference type="Rhea" id="RHEA:23424"/>
        <dbReference type="ChEBI" id="CHEBI:58516"/>
        <dbReference type="ChEBI" id="CHEBI:58725"/>
        <dbReference type="EC" id="5.4.2.10"/>
    </reaction>
</comment>
<sequence length="445" mass="48462">MGKYFGTDGVRGVANTELTPEFTLKLGRILGYQLKSLCERPKVLIGRDTRISGEMLESALMAGLISSGVDVLKLGVITTPGVAYLTKNLDVQAGIMISASHNPVQDNGIKIFSHNGYKLSDAQEEEIEALLDVMDELPRPVGGEIGRVEDYHLGAKEYVEHLETTISNKLTGLKVVLDCANGASSALAPQLFKDLGAEVISIYHQPDGININESCGSTHPEMLAQEVVKQEAHLGFAFDGDADRLIAVDHTGAIIDGDYIMFIVGRYLNEKGLLNHRTVVSTVMSNLGFYNAVEANGLQSVQTKVGDRYVLEEMLANGYNFGGEQSGHLIFLDYGTTGDGMLSAVQLANIVVEKGQSLAELAKEMPKYPQLLKNLRVEDKMAMMTNVKILDEIVNIEAEMNGKGRVLVRPSGTEPLVRVMVEAQTENLCESYVSRLLEVVEKELA</sequence>
<name>A0A9Q9CJQ9_9FIRM</name>
<dbReference type="InterPro" id="IPR005844">
    <property type="entry name" value="A-D-PHexomutase_a/b/a-I"/>
</dbReference>
<feature type="modified residue" description="Phosphoserine" evidence="7">
    <location>
        <position position="100"/>
    </location>
</feature>
<evidence type="ECO:0000259" key="10">
    <source>
        <dbReference type="Pfam" id="PF00408"/>
    </source>
</evidence>
<proteinExistence type="inferred from homology"/>
<feature type="binding site" evidence="7">
    <location>
        <position position="239"/>
    </location>
    <ligand>
        <name>Mg(2+)</name>
        <dbReference type="ChEBI" id="CHEBI:18420"/>
    </ligand>
</feature>
<dbReference type="GO" id="GO:0004615">
    <property type="term" value="F:phosphomannomutase activity"/>
    <property type="evidence" value="ECO:0007669"/>
    <property type="project" value="TreeGrafter"/>
</dbReference>
<dbReference type="Pfam" id="PF02878">
    <property type="entry name" value="PGM_PMM_I"/>
    <property type="match status" value="1"/>
</dbReference>
<reference evidence="14" key="1">
    <citation type="submission" date="2021-03" db="EMBL/GenBank/DDBJ databases">
        <title>Comparative Genomics and Metabolomics in the genus Turicibacter.</title>
        <authorList>
            <person name="Maki J."/>
            <person name="Looft T."/>
        </authorList>
    </citation>
    <scope>NUCLEOTIDE SEQUENCE</scope>
    <source>
        <strain evidence="14">ISU324</strain>
    </source>
</reference>
<evidence type="ECO:0000256" key="3">
    <source>
        <dbReference type="ARBA" id="ARBA00022723"/>
    </source>
</evidence>
<evidence type="ECO:0000259" key="13">
    <source>
        <dbReference type="Pfam" id="PF02880"/>
    </source>
</evidence>
<evidence type="ECO:0000259" key="12">
    <source>
        <dbReference type="Pfam" id="PF02879"/>
    </source>
</evidence>
<dbReference type="SUPFAM" id="SSF53738">
    <property type="entry name" value="Phosphoglucomutase, first 3 domains"/>
    <property type="match status" value="3"/>
</dbReference>
<feature type="domain" description="Alpha-D-phosphohexomutase alpha/beta/alpha" evidence="12">
    <location>
        <begin position="156"/>
        <end position="252"/>
    </location>
</feature>
<feature type="binding site" evidence="7">
    <location>
        <position position="241"/>
    </location>
    <ligand>
        <name>Mg(2+)</name>
        <dbReference type="ChEBI" id="CHEBI:18420"/>
    </ligand>
</feature>
<dbReference type="PANTHER" id="PTHR42946:SF1">
    <property type="entry name" value="PHOSPHOGLUCOMUTASE (ALPHA-D-GLUCOSE-1,6-BISPHOSPHATE-DEPENDENT)"/>
    <property type="match status" value="1"/>
</dbReference>
<evidence type="ECO:0000256" key="1">
    <source>
        <dbReference type="ARBA" id="ARBA00010231"/>
    </source>
</evidence>
<feature type="active site" description="Phosphoserine intermediate" evidence="7">
    <location>
        <position position="100"/>
    </location>
</feature>
<dbReference type="GO" id="GO:0000287">
    <property type="term" value="F:magnesium ion binding"/>
    <property type="evidence" value="ECO:0007669"/>
    <property type="project" value="UniProtKB-UniRule"/>
</dbReference>
<keyword evidence="3 7" id="KW-0479">Metal-binding</keyword>
<dbReference type="PRINTS" id="PR00509">
    <property type="entry name" value="PGMPMM"/>
</dbReference>
<evidence type="ECO:0000259" key="11">
    <source>
        <dbReference type="Pfam" id="PF02878"/>
    </source>
</evidence>
<dbReference type="InterPro" id="IPR005843">
    <property type="entry name" value="A-D-PHexomutase_C"/>
</dbReference>
<comment type="similarity">
    <text evidence="1 7 8">Belongs to the phosphohexose mutase family.</text>
</comment>
<dbReference type="Gene3D" id="3.30.310.50">
    <property type="entry name" value="Alpha-D-phosphohexomutase, C-terminal domain"/>
    <property type="match status" value="1"/>
</dbReference>
<dbReference type="GO" id="GO:0006048">
    <property type="term" value="P:UDP-N-acetylglucosamine biosynthetic process"/>
    <property type="evidence" value="ECO:0007669"/>
    <property type="project" value="TreeGrafter"/>
</dbReference>
<dbReference type="FunFam" id="3.40.120.10:FF:000001">
    <property type="entry name" value="Phosphoglucosamine mutase"/>
    <property type="match status" value="1"/>
</dbReference>
<dbReference type="HAMAP" id="MF_01554_B">
    <property type="entry name" value="GlmM_B"/>
    <property type="match status" value="1"/>
</dbReference>
<organism evidence="14 15">
    <name type="scientific">Turicibacter bilis</name>
    <dbReference type="NCBI Taxonomy" id="2735723"/>
    <lineage>
        <taxon>Bacteria</taxon>
        <taxon>Bacillati</taxon>
        <taxon>Bacillota</taxon>
        <taxon>Erysipelotrichia</taxon>
        <taxon>Erysipelotrichales</taxon>
        <taxon>Turicibacteraceae</taxon>
        <taxon>Turicibacter</taxon>
    </lineage>
</organism>
<evidence type="ECO:0000256" key="4">
    <source>
        <dbReference type="ARBA" id="ARBA00022842"/>
    </source>
</evidence>
<comment type="PTM">
    <text evidence="7">Activated by phosphorylation.</text>
</comment>
<dbReference type="EMBL" id="CP071250">
    <property type="protein sequence ID" value="UUF08311.1"/>
    <property type="molecule type" value="Genomic_DNA"/>
</dbReference>
<feature type="binding site" description="via phosphate group" evidence="7">
    <location>
        <position position="100"/>
    </location>
    <ligand>
        <name>Mg(2+)</name>
        <dbReference type="ChEBI" id="CHEBI:18420"/>
    </ligand>
</feature>
<evidence type="ECO:0000256" key="7">
    <source>
        <dbReference type="HAMAP-Rule" id="MF_01554"/>
    </source>
</evidence>
<dbReference type="GO" id="GO:0005975">
    <property type="term" value="P:carbohydrate metabolic process"/>
    <property type="evidence" value="ECO:0007669"/>
    <property type="project" value="InterPro"/>
</dbReference>
<keyword evidence="4 7" id="KW-0460">Magnesium</keyword>
<dbReference type="Pfam" id="PF00408">
    <property type="entry name" value="PGM_PMM_IV"/>
    <property type="match status" value="1"/>
</dbReference>
<dbReference type="CDD" id="cd05802">
    <property type="entry name" value="GlmM"/>
    <property type="match status" value="1"/>
</dbReference>
<feature type="domain" description="Alpha-D-phosphohexomutase alpha/beta/alpha" evidence="13">
    <location>
        <begin position="256"/>
        <end position="368"/>
    </location>
</feature>
<dbReference type="GO" id="GO:0005829">
    <property type="term" value="C:cytosol"/>
    <property type="evidence" value="ECO:0007669"/>
    <property type="project" value="TreeGrafter"/>
</dbReference>
<dbReference type="RefSeq" id="WP_212724938.1">
    <property type="nucleotide sequence ID" value="NZ_CP071250.1"/>
</dbReference>
<dbReference type="Proteomes" id="UP001058072">
    <property type="component" value="Chromosome"/>
</dbReference>
<dbReference type="InterPro" id="IPR005845">
    <property type="entry name" value="A-D-PHexomutase_a/b/a-II"/>
</dbReference>
<dbReference type="InterPro" id="IPR006352">
    <property type="entry name" value="GlmM_bact"/>
</dbReference>
<evidence type="ECO:0000256" key="8">
    <source>
        <dbReference type="RuleBase" id="RU004326"/>
    </source>
</evidence>
<dbReference type="FunFam" id="3.40.120.10:FF:000003">
    <property type="entry name" value="Phosphoglucosamine mutase"/>
    <property type="match status" value="1"/>
</dbReference>
<evidence type="ECO:0000256" key="5">
    <source>
        <dbReference type="ARBA" id="ARBA00023235"/>
    </source>
</evidence>
<comment type="function">
    <text evidence="7 9">Catalyzes the conversion of glucosamine-6-phosphate to glucosamine-1-phosphate.</text>
</comment>
<dbReference type="InterPro" id="IPR005841">
    <property type="entry name" value="Alpha-D-phosphohexomutase_SF"/>
</dbReference>
<comment type="cofactor">
    <cofactor evidence="7">
        <name>Mg(2+)</name>
        <dbReference type="ChEBI" id="CHEBI:18420"/>
    </cofactor>
    <text evidence="7">Binds 1 Mg(2+) ion per subunit.</text>
</comment>
<dbReference type="PROSITE" id="PS00710">
    <property type="entry name" value="PGM_PMM"/>
    <property type="match status" value="1"/>
</dbReference>
<gene>
    <name evidence="7" type="primary">glmM</name>
    <name evidence="14" type="ORF">J0J70_12155</name>
</gene>
<keyword evidence="5 7" id="KW-0413">Isomerase</keyword>
<dbReference type="GO" id="GO:0009252">
    <property type="term" value="P:peptidoglycan biosynthetic process"/>
    <property type="evidence" value="ECO:0007669"/>
    <property type="project" value="TreeGrafter"/>
</dbReference>
<dbReference type="SUPFAM" id="SSF55957">
    <property type="entry name" value="Phosphoglucomutase, C-terminal domain"/>
    <property type="match status" value="1"/>
</dbReference>
<protein>
    <recommendedName>
        <fullName evidence="7 9">Phosphoglucosamine mutase</fullName>
        <ecNumber evidence="7 9">5.4.2.10</ecNumber>
    </recommendedName>
</protein>
<dbReference type="Pfam" id="PF02879">
    <property type="entry name" value="PGM_PMM_II"/>
    <property type="match status" value="1"/>
</dbReference>
<dbReference type="AlphaFoldDB" id="A0A9Q9CJQ9"/>
<dbReference type="FunFam" id="3.30.310.50:FF:000001">
    <property type="entry name" value="Phosphoglucosamine mutase"/>
    <property type="match status" value="1"/>
</dbReference>
<dbReference type="InterPro" id="IPR050060">
    <property type="entry name" value="Phosphoglucosamine_mutase"/>
</dbReference>
<evidence type="ECO:0000256" key="2">
    <source>
        <dbReference type="ARBA" id="ARBA00022553"/>
    </source>
</evidence>
<dbReference type="InterPro" id="IPR005846">
    <property type="entry name" value="A-D-PHexomutase_a/b/a-III"/>
</dbReference>
<dbReference type="InterPro" id="IPR016066">
    <property type="entry name" value="A-D-PHexomutase_CS"/>
</dbReference>
<feature type="domain" description="Alpha-D-phosphohexomutase C-terminal" evidence="10">
    <location>
        <begin position="372"/>
        <end position="436"/>
    </location>
</feature>
<dbReference type="EC" id="5.4.2.10" evidence="7 9"/>
<accession>A0A9Q9CJQ9</accession>
<evidence type="ECO:0000313" key="14">
    <source>
        <dbReference type="EMBL" id="UUF08311.1"/>
    </source>
</evidence>
<dbReference type="NCBIfam" id="TIGR01455">
    <property type="entry name" value="glmM"/>
    <property type="match status" value="1"/>
</dbReference>